<sequence length="196" mass="23454">MDNVIFERRQRRNFSLFNLVNPFWVISSLASALFRLFGFRKQVRSHDFDYLTNGLPDDFIILKYPLRYSMQSIIPHLEESETNHDSKFTQTEVDNLIQSKLNSQIEELVKMRRFRNALKPSRKHVRKILARNSEDLLRTLDRRNRERYGGKVSKFHRMKNERSSRGLRMIKSLTNNKYIDVDNAMEDVFYISDSDN</sequence>
<evidence type="ECO:0000313" key="2">
    <source>
        <dbReference type="EMBL" id="CAD7084927.1"/>
    </source>
</evidence>
<keyword evidence="1" id="KW-1133">Transmembrane helix</keyword>
<dbReference type="AlphaFoldDB" id="A0A7R8UQ22"/>
<keyword evidence="1" id="KW-0472">Membrane</keyword>
<dbReference type="OrthoDB" id="10570961at2759"/>
<evidence type="ECO:0000256" key="1">
    <source>
        <dbReference type="SAM" id="Phobius"/>
    </source>
</evidence>
<dbReference type="Proteomes" id="UP000594454">
    <property type="component" value="Chromosome 3"/>
</dbReference>
<feature type="transmembrane region" description="Helical" evidence="1">
    <location>
        <begin position="20"/>
        <end position="38"/>
    </location>
</feature>
<organism evidence="2 3">
    <name type="scientific">Hermetia illucens</name>
    <name type="common">Black soldier fly</name>
    <dbReference type="NCBI Taxonomy" id="343691"/>
    <lineage>
        <taxon>Eukaryota</taxon>
        <taxon>Metazoa</taxon>
        <taxon>Ecdysozoa</taxon>
        <taxon>Arthropoda</taxon>
        <taxon>Hexapoda</taxon>
        <taxon>Insecta</taxon>
        <taxon>Pterygota</taxon>
        <taxon>Neoptera</taxon>
        <taxon>Endopterygota</taxon>
        <taxon>Diptera</taxon>
        <taxon>Brachycera</taxon>
        <taxon>Stratiomyomorpha</taxon>
        <taxon>Stratiomyidae</taxon>
        <taxon>Hermetiinae</taxon>
        <taxon>Hermetia</taxon>
    </lineage>
</organism>
<gene>
    <name evidence="2" type="ORF">HERILL_LOCUS7799</name>
</gene>
<evidence type="ECO:0000313" key="3">
    <source>
        <dbReference type="Proteomes" id="UP000594454"/>
    </source>
</evidence>
<reference evidence="2 3" key="1">
    <citation type="submission" date="2020-11" db="EMBL/GenBank/DDBJ databases">
        <authorList>
            <person name="Wallbank WR R."/>
            <person name="Pardo Diaz C."/>
            <person name="Kozak K."/>
            <person name="Martin S."/>
            <person name="Jiggins C."/>
            <person name="Moest M."/>
            <person name="Warren A I."/>
            <person name="Generalovic N T."/>
            <person name="Byers J.R.P. K."/>
            <person name="Montejo-Kovacevich G."/>
            <person name="Yen C E."/>
        </authorList>
    </citation>
    <scope>NUCLEOTIDE SEQUENCE [LARGE SCALE GENOMIC DNA]</scope>
</reference>
<dbReference type="InParanoid" id="A0A7R8UQ22"/>
<keyword evidence="1" id="KW-0812">Transmembrane</keyword>
<keyword evidence="3" id="KW-1185">Reference proteome</keyword>
<proteinExistence type="predicted"/>
<protein>
    <submittedName>
        <fullName evidence="2">Uncharacterized protein</fullName>
    </submittedName>
</protein>
<dbReference type="EMBL" id="LR899011">
    <property type="protein sequence ID" value="CAD7084927.1"/>
    <property type="molecule type" value="Genomic_DNA"/>
</dbReference>
<name>A0A7R8UQ22_HERIL</name>
<accession>A0A7R8UQ22</accession>